<evidence type="ECO:0000313" key="1">
    <source>
        <dbReference type="EMBL" id="MCW9712810.1"/>
    </source>
</evidence>
<comment type="caution">
    <text evidence="1">The sequence shown here is derived from an EMBL/GenBank/DDBJ whole genome shotgun (WGS) entry which is preliminary data.</text>
</comment>
<sequence>MKRLIVFSFSFFFIISFLTNCNEEKEIYSQRNHILHLVYQEYENSYKDSIAVFESSLSDIDRYMKLTSFNTTKISNEDIQRWNNQHENYKRVYWEKWGWKNISLISKNEFPDYFEYSIPPPGTEITNYITVLYFSVPLVGKENALLFVAKKSGKYSWNVYRIILKKTAGEWSIASKRNIITT</sequence>
<reference evidence="1 2" key="1">
    <citation type="submission" date="2021-11" db="EMBL/GenBank/DDBJ databases">
        <title>Aliifidinibius sp. nov., a new bacterium isolated from saline soil.</title>
        <authorList>
            <person name="Galisteo C."/>
            <person name="De La Haba R."/>
            <person name="Sanchez-Porro C."/>
            <person name="Ventosa A."/>
        </authorList>
    </citation>
    <scope>NUCLEOTIDE SEQUENCE [LARGE SCALE GENOMIC DNA]</scope>
    <source>
        <strain evidence="1 2">KACC 190600</strain>
    </source>
</reference>
<proteinExistence type="predicted"/>
<accession>A0ABT3PY66</accession>
<dbReference type="RefSeq" id="WP_265789067.1">
    <property type="nucleotide sequence ID" value="NZ_BAABRS010000002.1"/>
</dbReference>
<dbReference type="Proteomes" id="UP001207337">
    <property type="component" value="Unassembled WGS sequence"/>
</dbReference>
<dbReference type="EMBL" id="JAJNDC010000002">
    <property type="protein sequence ID" value="MCW9712810.1"/>
    <property type="molecule type" value="Genomic_DNA"/>
</dbReference>
<name>A0ABT3PY66_9BACT</name>
<gene>
    <name evidence="1" type="ORF">LQ318_07825</name>
</gene>
<evidence type="ECO:0008006" key="3">
    <source>
        <dbReference type="Google" id="ProtNLM"/>
    </source>
</evidence>
<evidence type="ECO:0000313" key="2">
    <source>
        <dbReference type="Proteomes" id="UP001207337"/>
    </source>
</evidence>
<keyword evidence="2" id="KW-1185">Reference proteome</keyword>
<protein>
    <recommendedName>
        <fullName evidence="3">Lipoprotein</fullName>
    </recommendedName>
</protein>
<organism evidence="1 2">
    <name type="scientific">Fodinibius salicampi</name>
    <dbReference type="NCBI Taxonomy" id="1920655"/>
    <lineage>
        <taxon>Bacteria</taxon>
        <taxon>Pseudomonadati</taxon>
        <taxon>Balneolota</taxon>
        <taxon>Balneolia</taxon>
        <taxon>Balneolales</taxon>
        <taxon>Balneolaceae</taxon>
        <taxon>Fodinibius</taxon>
    </lineage>
</organism>